<protein>
    <recommendedName>
        <fullName evidence="4">CBS domain-containing protein</fullName>
    </recommendedName>
</protein>
<gene>
    <name evidence="2" type="ORF">GCM10023086_58010</name>
</gene>
<evidence type="ECO:0000313" key="3">
    <source>
        <dbReference type="Proteomes" id="UP001501115"/>
    </source>
</evidence>
<evidence type="ECO:0000313" key="2">
    <source>
        <dbReference type="EMBL" id="GAA4329016.1"/>
    </source>
</evidence>
<dbReference type="Proteomes" id="UP001501115">
    <property type="component" value="Unassembled WGS sequence"/>
</dbReference>
<sequence>MLTEAPTALPASLKLERCMEVTARLAAEHLGDAALVIALTAAKKLPMVVCDQQGELTRGSVSEAPDSVPGLAEALRGFPPCPHGGQTPRRLRTG</sequence>
<keyword evidence="3" id="KW-1185">Reference proteome</keyword>
<proteinExistence type="predicted"/>
<comment type="caution">
    <text evidence="2">The sequence shown here is derived from an EMBL/GenBank/DDBJ whole genome shotgun (WGS) entry which is preliminary data.</text>
</comment>
<dbReference type="EMBL" id="BAABET010000009">
    <property type="protein sequence ID" value="GAA4329016.1"/>
    <property type="molecule type" value="Genomic_DNA"/>
</dbReference>
<accession>A0ABP8GRQ7</accession>
<evidence type="ECO:0008006" key="4">
    <source>
        <dbReference type="Google" id="ProtNLM"/>
    </source>
</evidence>
<organism evidence="2 3">
    <name type="scientific">Streptomyces venetus</name>
    <dbReference type="NCBI Taxonomy" id="1701086"/>
    <lineage>
        <taxon>Bacteria</taxon>
        <taxon>Bacillati</taxon>
        <taxon>Actinomycetota</taxon>
        <taxon>Actinomycetes</taxon>
        <taxon>Kitasatosporales</taxon>
        <taxon>Streptomycetaceae</taxon>
        <taxon>Streptomyces</taxon>
    </lineage>
</organism>
<reference evidence="3" key="1">
    <citation type="journal article" date="2019" name="Int. J. Syst. Evol. Microbiol.">
        <title>The Global Catalogue of Microorganisms (GCM) 10K type strain sequencing project: providing services to taxonomists for standard genome sequencing and annotation.</title>
        <authorList>
            <consortium name="The Broad Institute Genomics Platform"/>
            <consortium name="The Broad Institute Genome Sequencing Center for Infectious Disease"/>
            <person name="Wu L."/>
            <person name="Ma J."/>
        </authorList>
    </citation>
    <scope>NUCLEOTIDE SEQUENCE [LARGE SCALE GENOMIC DNA]</scope>
    <source>
        <strain evidence="3">JCM 31290</strain>
    </source>
</reference>
<feature type="region of interest" description="Disordered" evidence="1">
    <location>
        <begin position="74"/>
        <end position="94"/>
    </location>
</feature>
<name>A0ABP8GRQ7_9ACTN</name>
<evidence type="ECO:0000256" key="1">
    <source>
        <dbReference type="SAM" id="MobiDB-lite"/>
    </source>
</evidence>